<dbReference type="PANTHER" id="PTHR10846">
    <property type="entry name" value="SODIUM/POTASSIUM/CALCIUM EXCHANGER"/>
    <property type="match status" value="1"/>
</dbReference>
<reference evidence="7 8" key="1">
    <citation type="submission" date="2017-12" db="EMBL/GenBank/DDBJ databases">
        <authorList>
            <person name="Hurst M.R.H."/>
        </authorList>
    </citation>
    <scope>NUCLEOTIDE SEQUENCE [LARGE SCALE GENOMIC DNA]</scope>
    <source>
        <strain evidence="7 8">SY-3-19</strain>
    </source>
</reference>
<feature type="transmembrane region" description="Helical" evidence="5">
    <location>
        <begin position="302"/>
        <end position="319"/>
    </location>
</feature>
<keyword evidence="8" id="KW-1185">Reference proteome</keyword>
<feature type="transmembrane region" description="Helical" evidence="5">
    <location>
        <begin position="248"/>
        <end position="270"/>
    </location>
</feature>
<feature type="transmembrane region" description="Helical" evidence="5">
    <location>
        <begin position="170"/>
        <end position="193"/>
    </location>
</feature>
<name>A0A2S7K0V6_9PROT</name>
<keyword evidence="2 5" id="KW-0812">Transmembrane</keyword>
<evidence type="ECO:0000313" key="7">
    <source>
        <dbReference type="EMBL" id="PQA86150.1"/>
    </source>
</evidence>
<dbReference type="Gene3D" id="1.20.1420.30">
    <property type="entry name" value="NCX, central ion-binding region"/>
    <property type="match status" value="1"/>
</dbReference>
<dbReference type="GO" id="GO:0008273">
    <property type="term" value="F:calcium, potassium:sodium antiporter activity"/>
    <property type="evidence" value="ECO:0007669"/>
    <property type="project" value="TreeGrafter"/>
</dbReference>
<dbReference type="GO" id="GO:0005262">
    <property type="term" value="F:calcium channel activity"/>
    <property type="evidence" value="ECO:0007669"/>
    <property type="project" value="TreeGrafter"/>
</dbReference>
<feature type="transmembrane region" description="Helical" evidence="5">
    <location>
        <begin position="72"/>
        <end position="96"/>
    </location>
</feature>
<dbReference type="Pfam" id="PF01699">
    <property type="entry name" value="Na_Ca_ex"/>
    <property type="match status" value="2"/>
</dbReference>
<dbReference type="PANTHER" id="PTHR10846:SF8">
    <property type="entry name" value="INNER MEMBRANE PROTEIN YRBG"/>
    <property type="match status" value="1"/>
</dbReference>
<feature type="domain" description="Sodium/calcium exchanger membrane region" evidence="6">
    <location>
        <begin position="9"/>
        <end position="149"/>
    </location>
</feature>
<evidence type="ECO:0000256" key="2">
    <source>
        <dbReference type="ARBA" id="ARBA00022692"/>
    </source>
</evidence>
<dbReference type="GO" id="GO:0005886">
    <property type="term" value="C:plasma membrane"/>
    <property type="evidence" value="ECO:0007669"/>
    <property type="project" value="TreeGrafter"/>
</dbReference>
<organism evidence="7 8">
    <name type="scientific">Hyphococcus luteus</name>
    <dbReference type="NCBI Taxonomy" id="2058213"/>
    <lineage>
        <taxon>Bacteria</taxon>
        <taxon>Pseudomonadati</taxon>
        <taxon>Pseudomonadota</taxon>
        <taxon>Alphaproteobacteria</taxon>
        <taxon>Parvularculales</taxon>
        <taxon>Parvularculaceae</taxon>
        <taxon>Hyphococcus</taxon>
    </lineage>
</organism>
<sequence length="325" mass="33010">MVPEIASQVALVILGLAVLLVAGDLLVRGAVSLAAALKIPALLVSLTIVAFGTSAPELVVTVQAVMSGNDGIALGNIIGSNIANIFLVLGVPALIYPVTTHVLGLRRHVVIMLIATAVFLYAAYGPGEIGLRIGGVLFAGILIYVAYMWIRAATGNAEDPILDEVEEYQAAAGVSLKTIGFLAAGLVGLPLGAHFLVSNGAELAADLGVREELIGLTIVAFGTSLPELATVFAAALHKKSDVAIGGVVGSNIFNLLAVGGAAGLAGTAAFDDASRALDLPVMTFAAIVLSAFVLTRKDIGRLSGLVFTAGYIGFILLLAKNAGAF</sequence>
<feature type="transmembrane region" description="Helical" evidence="5">
    <location>
        <begin position="130"/>
        <end position="150"/>
    </location>
</feature>
<dbReference type="InterPro" id="IPR044880">
    <property type="entry name" value="NCX_ion-bd_dom_sf"/>
</dbReference>
<keyword evidence="4 5" id="KW-0472">Membrane</keyword>
<feature type="transmembrane region" description="Helical" evidence="5">
    <location>
        <begin position="6"/>
        <end position="27"/>
    </location>
</feature>
<evidence type="ECO:0000313" key="8">
    <source>
        <dbReference type="Proteomes" id="UP000239504"/>
    </source>
</evidence>
<comment type="subcellular location">
    <subcellularLocation>
        <location evidence="1">Membrane</location>
        <topology evidence="1">Multi-pass membrane protein</topology>
    </subcellularLocation>
</comment>
<dbReference type="OrthoDB" id="9794225at2"/>
<evidence type="ECO:0000259" key="6">
    <source>
        <dbReference type="Pfam" id="PF01699"/>
    </source>
</evidence>
<evidence type="ECO:0000256" key="4">
    <source>
        <dbReference type="ARBA" id="ARBA00023136"/>
    </source>
</evidence>
<evidence type="ECO:0000256" key="1">
    <source>
        <dbReference type="ARBA" id="ARBA00004141"/>
    </source>
</evidence>
<proteinExistence type="predicted"/>
<feature type="transmembrane region" description="Helical" evidence="5">
    <location>
        <begin position="39"/>
        <end position="66"/>
    </location>
</feature>
<gene>
    <name evidence="7" type="ORF">CW354_17475</name>
</gene>
<comment type="caution">
    <text evidence="7">The sequence shown here is derived from an EMBL/GenBank/DDBJ whole genome shotgun (WGS) entry which is preliminary data.</text>
</comment>
<dbReference type="RefSeq" id="WP_104831362.1">
    <property type="nucleotide sequence ID" value="NZ_PJCH01000015.1"/>
</dbReference>
<dbReference type="Proteomes" id="UP000239504">
    <property type="component" value="Unassembled WGS sequence"/>
</dbReference>
<dbReference type="GO" id="GO:0006874">
    <property type="term" value="P:intracellular calcium ion homeostasis"/>
    <property type="evidence" value="ECO:0007669"/>
    <property type="project" value="TreeGrafter"/>
</dbReference>
<keyword evidence="3 5" id="KW-1133">Transmembrane helix</keyword>
<dbReference type="NCBIfam" id="TIGR00367">
    <property type="entry name" value="calcium/sodium antiporter"/>
    <property type="match status" value="1"/>
</dbReference>
<feature type="transmembrane region" description="Helical" evidence="5">
    <location>
        <begin position="213"/>
        <end position="236"/>
    </location>
</feature>
<accession>A0A2S7K0V6</accession>
<dbReference type="InterPro" id="IPR004837">
    <property type="entry name" value="NaCa_Exmemb"/>
</dbReference>
<feature type="transmembrane region" description="Helical" evidence="5">
    <location>
        <begin position="276"/>
        <end position="295"/>
    </location>
</feature>
<feature type="transmembrane region" description="Helical" evidence="5">
    <location>
        <begin position="108"/>
        <end position="124"/>
    </location>
</feature>
<feature type="domain" description="Sodium/calcium exchanger membrane region" evidence="6">
    <location>
        <begin position="179"/>
        <end position="318"/>
    </location>
</feature>
<protein>
    <submittedName>
        <fullName evidence="7">Sodium:proton exchanger</fullName>
    </submittedName>
</protein>
<evidence type="ECO:0000256" key="3">
    <source>
        <dbReference type="ARBA" id="ARBA00022989"/>
    </source>
</evidence>
<evidence type="ECO:0000256" key="5">
    <source>
        <dbReference type="SAM" id="Phobius"/>
    </source>
</evidence>
<dbReference type="AlphaFoldDB" id="A0A2S7K0V6"/>
<dbReference type="InterPro" id="IPR004481">
    <property type="entry name" value="K/Na/Ca-exchanger"/>
</dbReference>
<dbReference type="EMBL" id="PJCH01000015">
    <property type="protein sequence ID" value="PQA86150.1"/>
    <property type="molecule type" value="Genomic_DNA"/>
</dbReference>